<accession>A0A167NL75</accession>
<dbReference type="STRING" id="1081104.A0A167NL75"/>
<dbReference type="RefSeq" id="XP_018701402.1">
    <property type="nucleotide sequence ID" value="XM_018851386.1"/>
</dbReference>
<sequence length="174" mass="17840">MATGDAVIHTDEYAKEVLGLDAGLTEDAIDADLVAKAAALGITTSTLQKRTASSAFSSSFPSGSSLDRKISPAAVPRSLPATPPSSVFATSSTDLACGGDGAAAAGFALYDQFIAAAVSAPALEQVRLRNGSLPVVADSSARSTMSVGTRKSFSSVKSGFKPRSWWRRKTDPAL</sequence>
<dbReference type="OrthoDB" id="4867750at2759"/>
<dbReference type="GeneID" id="30024075"/>
<dbReference type="AlphaFoldDB" id="A0A167NL75"/>
<evidence type="ECO:0000313" key="1">
    <source>
        <dbReference type="EMBL" id="OAA55678.1"/>
    </source>
</evidence>
<proteinExistence type="predicted"/>
<comment type="caution">
    <text evidence="1">The sequence shown here is derived from an EMBL/GenBank/DDBJ whole genome shotgun (WGS) entry which is preliminary data.</text>
</comment>
<organism evidence="1 2">
    <name type="scientific">Cordyceps fumosorosea (strain ARSEF 2679)</name>
    <name type="common">Isaria fumosorosea</name>
    <dbReference type="NCBI Taxonomy" id="1081104"/>
    <lineage>
        <taxon>Eukaryota</taxon>
        <taxon>Fungi</taxon>
        <taxon>Dikarya</taxon>
        <taxon>Ascomycota</taxon>
        <taxon>Pezizomycotina</taxon>
        <taxon>Sordariomycetes</taxon>
        <taxon>Hypocreomycetidae</taxon>
        <taxon>Hypocreales</taxon>
        <taxon>Cordycipitaceae</taxon>
        <taxon>Cordyceps</taxon>
    </lineage>
</organism>
<dbReference type="EMBL" id="AZHB01000024">
    <property type="protein sequence ID" value="OAA55678.1"/>
    <property type="molecule type" value="Genomic_DNA"/>
</dbReference>
<keyword evidence="2" id="KW-1185">Reference proteome</keyword>
<evidence type="ECO:0000313" key="2">
    <source>
        <dbReference type="Proteomes" id="UP000076744"/>
    </source>
</evidence>
<name>A0A167NL75_CORFA</name>
<dbReference type="Proteomes" id="UP000076744">
    <property type="component" value="Unassembled WGS sequence"/>
</dbReference>
<gene>
    <name evidence="1" type="ORF">ISF_07783</name>
</gene>
<reference evidence="1 2" key="1">
    <citation type="journal article" date="2016" name="Genome Biol. Evol.">
        <title>Divergent and convergent evolution of fungal pathogenicity.</title>
        <authorList>
            <person name="Shang Y."/>
            <person name="Xiao G."/>
            <person name="Zheng P."/>
            <person name="Cen K."/>
            <person name="Zhan S."/>
            <person name="Wang C."/>
        </authorList>
    </citation>
    <scope>NUCLEOTIDE SEQUENCE [LARGE SCALE GENOMIC DNA]</scope>
    <source>
        <strain evidence="1 2">ARSEF 2679</strain>
    </source>
</reference>
<protein>
    <submittedName>
        <fullName evidence="1">IBR finger domain protein</fullName>
    </submittedName>
</protein>